<dbReference type="EMBL" id="GG730044">
    <property type="protein sequence ID" value="EEZ92958.1"/>
    <property type="molecule type" value="Genomic_DNA"/>
</dbReference>
<proteinExistence type="predicted"/>
<evidence type="ECO:0000313" key="2">
    <source>
        <dbReference type="Proteomes" id="UP000009375"/>
    </source>
</evidence>
<dbReference type="Proteomes" id="UP000009375">
    <property type="component" value="Unassembled WGS sequence"/>
</dbReference>
<organism evidence="1 2">
    <name type="scientific">Candidatus Parvarchaeum acidiphilum ARMAN-4</name>
    <dbReference type="NCBI Taxonomy" id="662760"/>
    <lineage>
        <taxon>Archaea</taxon>
        <taxon>Candidatus Parvarchaeota</taxon>
        <taxon>Candidatus Parvarchaeum</taxon>
    </lineage>
</organism>
<protein>
    <submittedName>
        <fullName evidence="1">Uncharacterized protein</fullName>
    </submittedName>
</protein>
<name>D2EF32_PARA4</name>
<gene>
    <name evidence="1" type="ORF">BJBARM4_0338</name>
</gene>
<evidence type="ECO:0000313" key="1">
    <source>
        <dbReference type="EMBL" id="EEZ92958.1"/>
    </source>
</evidence>
<accession>D2EF32</accession>
<dbReference type="AlphaFoldDB" id="D2EF32"/>
<sequence>IGMTHTMSLSPPLIIFTWGHEGELAKNCANNIFKGQQIIFV</sequence>
<reference evidence="1 2" key="1">
    <citation type="journal article" date="2010" name="Proc. Natl. Acad. Sci. U.S.A.">
        <title>Enigmatic, ultrasmall, uncultivated Archaea.</title>
        <authorList>
            <person name="Baker B.J."/>
            <person name="Comolli L.R."/>
            <person name="Dick G.J."/>
            <person name="Hauser L.J."/>
            <person name="Hyatt D."/>
            <person name="Dill B.D."/>
            <person name="Land M.L."/>
            <person name="Verberkmoes N.C."/>
            <person name="Hettich R.L."/>
            <person name="Banfield J.F."/>
        </authorList>
    </citation>
    <scope>NUCLEOTIDE SEQUENCE [LARGE SCALE GENOMIC DNA]</scope>
</reference>
<feature type="non-terminal residue" evidence="1">
    <location>
        <position position="1"/>
    </location>
</feature>